<proteinExistence type="predicted"/>
<evidence type="ECO:0000313" key="1">
    <source>
        <dbReference type="EMBL" id="EJK57906.1"/>
    </source>
</evidence>
<dbReference type="Proteomes" id="UP000266841">
    <property type="component" value="Unassembled WGS sequence"/>
</dbReference>
<accession>K0SAB7</accession>
<organism evidence="1 2">
    <name type="scientific">Thalassiosira oceanica</name>
    <name type="common">Marine diatom</name>
    <dbReference type="NCBI Taxonomy" id="159749"/>
    <lineage>
        <taxon>Eukaryota</taxon>
        <taxon>Sar</taxon>
        <taxon>Stramenopiles</taxon>
        <taxon>Ochrophyta</taxon>
        <taxon>Bacillariophyta</taxon>
        <taxon>Coscinodiscophyceae</taxon>
        <taxon>Thalassiosirophycidae</taxon>
        <taxon>Thalassiosirales</taxon>
        <taxon>Thalassiosiraceae</taxon>
        <taxon>Thalassiosira</taxon>
    </lineage>
</organism>
<reference evidence="1 2" key="1">
    <citation type="journal article" date="2012" name="Genome Biol.">
        <title>Genome and low-iron response of an oceanic diatom adapted to chronic iron limitation.</title>
        <authorList>
            <person name="Lommer M."/>
            <person name="Specht M."/>
            <person name="Roy A.S."/>
            <person name="Kraemer L."/>
            <person name="Andreson R."/>
            <person name="Gutowska M.A."/>
            <person name="Wolf J."/>
            <person name="Bergner S.V."/>
            <person name="Schilhabel M.B."/>
            <person name="Klostermeier U.C."/>
            <person name="Beiko R.G."/>
            <person name="Rosenstiel P."/>
            <person name="Hippler M."/>
            <person name="Laroche J."/>
        </authorList>
    </citation>
    <scope>NUCLEOTIDE SEQUENCE [LARGE SCALE GENOMIC DNA]</scope>
    <source>
        <strain evidence="1 2">CCMP1005</strain>
    </source>
</reference>
<dbReference type="EMBL" id="AGNL01026727">
    <property type="protein sequence ID" value="EJK57906.1"/>
    <property type="molecule type" value="Genomic_DNA"/>
</dbReference>
<gene>
    <name evidence="1" type="ORF">THAOC_22010</name>
</gene>
<sequence length="92" mass="10014">MHTVDVHAEPLAVSGGRRKAELSSLQGLLSTSTTRAVRAETVGLATRLLHDARAYGRSEDHGWNKRNHRNRAVPLAPASPYSFGVALRSKDI</sequence>
<comment type="caution">
    <text evidence="1">The sequence shown here is derived from an EMBL/GenBank/DDBJ whole genome shotgun (WGS) entry which is preliminary data.</text>
</comment>
<dbReference type="AlphaFoldDB" id="K0SAB7"/>
<evidence type="ECO:0000313" key="2">
    <source>
        <dbReference type="Proteomes" id="UP000266841"/>
    </source>
</evidence>
<keyword evidence="2" id="KW-1185">Reference proteome</keyword>
<protein>
    <submittedName>
        <fullName evidence="1">Uncharacterized protein</fullName>
    </submittedName>
</protein>
<name>K0SAB7_THAOC</name>